<gene>
    <name evidence="2" type="ORF">DFH94DRAFT_620579</name>
</gene>
<dbReference type="GO" id="GO:0005886">
    <property type="term" value="C:plasma membrane"/>
    <property type="evidence" value="ECO:0007669"/>
    <property type="project" value="InterPro"/>
</dbReference>
<name>A0A9P5JXB1_9AGAM</name>
<evidence type="ECO:0000313" key="3">
    <source>
        <dbReference type="Proteomes" id="UP000759537"/>
    </source>
</evidence>
<dbReference type="InterPro" id="IPR009571">
    <property type="entry name" value="SUR7/Rim9-like_fungi"/>
</dbReference>
<sequence length="99" mass="10611">TGELSSSTIHNLTFPLILHPNDPIAAGLSGLAVLFGLCGAEYHCLGTVLMTLGSSLAVLVTLVVFILDVLFSIAQHEFRKLGWPSQYGNVLFNTVWALV</sequence>
<dbReference type="Pfam" id="PF06687">
    <property type="entry name" value="SUR7"/>
    <property type="match status" value="1"/>
</dbReference>
<keyword evidence="1" id="KW-1133">Transmembrane helix</keyword>
<keyword evidence="1" id="KW-0472">Membrane</keyword>
<keyword evidence="1" id="KW-0812">Transmembrane</keyword>
<dbReference type="EMBL" id="WHVB01000027">
    <property type="protein sequence ID" value="KAF8469825.1"/>
    <property type="molecule type" value="Genomic_DNA"/>
</dbReference>
<evidence type="ECO:0000313" key="2">
    <source>
        <dbReference type="EMBL" id="KAF8469825.1"/>
    </source>
</evidence>
<proteinExistence type="predicted"/>
<feature type="non-terminal residue" evidence="2">
    <location>
        <position position="1"/>
    </location>
</feature>
<reference evidence="2" key="1">
    <citation type="submission" date="2019-10" db="EMBL/GenBank/DDBJ databases">
        <authorList>
            <consortium name="DOE Joint Genome Institute"/>
            <person name="Kuo A."/>
            <person name="Miyauchi S."/>
            <person name="Kiss E."/>
            <person name="Drula E."/>
            <person name="Kohler A."/>
            <person name="Sanchez-Garcia M."/>
            <person name="Andreopoulos B."/>
            <person name="Barry K.W."/>
            <person name="Bonito G."/>
            <person name="Buee M."/>
            <person name="Carver A."/>
            <person name="Chen C."/>
            <person name="Cichocki N."/>
            <person name="Clum A."/>
            <person name="Culley D."/>
            <person name="Crous P.W."/>
            <person name="Fauchery L."/>
            <person name="Girlanda M."/>
            <person name="Hayes R."/>
            <person name="Keri Z."/>
            <person name="LaButti K."/>
            <person name="Lipzen A."/>
            <person name="Lombard V."/>
            <person name="Magnuson J."/>
            <person name="Maillard F."/>
            <person name="Morin E."/>
            <person name="Murat C."/>
            <person name="Nolan M."/>
            <person name="Ohm R."/>
            <person name="Pangilinan J."/>
            <person name="Pereira M."/>
            <person name="Perotto S."/>
            <person name="Peter M."/>
            <person name="Riley R."/>
            <person name="Sitrit Y."/>
            <person name="Stielow B."/>
            <person name="Szollosi G."/>
            <person name="Zifcakova L."/>
            <person name="Stursova M."/>
            <person name="Spatafora J.W."/>
            <person name="Tedersoo L."/>
            <person name="Vaario L.-M."/>
            <person name="Yamada A."/>
            <person name="Yan M."/>
            <person name="Wang P."/>
            <person name="Xu J."/>
            <person name="Bruns T."/>
            <person name="Baldrian P."/>
            <person name="Vilgalys R."/>
            <person name="Henrissat B."/>
            <person name="Grigoriev I.V."/>
            <person name="Hibbett D."/>
            <person name="Nagy L.G."/>
            <person name="Martin F.M."/>
        </authorList>
    </citation>
    <scope>NUCLEOTIDE SEQUENCE</scope>
    <source>
        <strain evidence="2">Prilba</strain>
    </source>
</reference>
<feature type="transmembrane region" description="Helical" evidence="1">
    <location>
        <begin position="56"/>
        <end position="74"/>
    </location>
</feature>
<feature type="non-terminal residue" evidence="2">
    <location>
        <position position="99"/>
    </location>
</feature>
<dbReference type="AlphaFoldDB" id="A0A9P5JXB1"/>
<organism evidence="2 3">
    <name type="scientific">Russula ochroleuca</name>
    <dbReference type="NCBI Taxonomy" id="152965"/>
    <lineage>
        <taxon>Eukaryota</taxon>
        <taxon>Fungi</taxon>
        <taxon>Dikarya</taxon>
        <taxon>Basidiomycota</taxon>
        <taxon>Agaricomycotina</taxon>
        <taxon>Agaricomycetes</taxon>
        <taxon>Russulales</taxon>
        <taxon>Russulaceae</taxon>
        <taxon>Russula</taxon>
    </lineage>
</organism>
<reference evidence="2" key="2">
    <citation type="journal article" date="2020" name="Nat. Commun.">
        <title>Large-scale genome sequencing of mycorrhizal fungi provides insights into the early evolution of symbiotic traits.</title>
        <authorList>
            <person name="Miyauchi S."/>
            <person name="Kiss E."/>
            <person name="Kuo A."/>
            <person name="Drula E."/>
            <person name="Kohler A."/>
            <person name="Sanchez-Garcia M."/>
            <person name="Morin E."/>
            <person name="Andreopoulos B."/>
            <person name="Barry K.W."/>
            <person name="Bonito G."/>
            <person name="Buee M."/>
            <person name="Carver A."/>
            <person name="Chen C."/>
            <person name="Cichocki N."/>
            <person name="Clum A."/>
            <person name="Culley D."/>
            <person name="Crous P.W."/>
            <person name="Fauchery L."/>
            <person name="Girlanda M."/>
            <person name="Hayes R.D."/>
            <person name="Keri Z."/>
            <person name="LaButti K."/>
            <person name="Lipzen A."/>
            <person name="Lombard V."/>
            <person name="Magnuson J."/>
            <person name="Maillard F."/>
            <person name="Murat C."/>
            <person name="Nolan M."/>
            <person name="Ohm R.A."/>
            <person name="Pangilinan J."/>
            <person name="Pereira M.F."/>
            <person name="Perotto S."/>
            <person name="Peter M."/>
            <person name="Pfister S."/>
            <person name="Riley R."/>
            <person name="Sitrit Y."/>
            <person name="Stielow J.B."/>
            <person name="Szollosi G."/>
            <person name="Zifcakova L."/>
            <person name="Stursova M."/>
            <person name="Spatafora J.W."/>
            <person name="Tedersoo L."/>
            <person name="Vaario L.M."/>
            <person name="Yamada A."/>
            <person name="Yan M."/>
            <person name="Wang P."/>
            <person name="Xu J."/>
            <person name="Bruns T."/>
            <person name="Baldrian P."/>
            <person name="Vilgalys R."/>
            <person name="Dunand C."/>
            <person name="Henrissat B."/>
            <person name="Grigoriev I.V."/>
            <person name="Hibbett D."/>
            <person name="Nagy L.G."/>
            <person name="Martin F.M."/>
        </authorList>
    </citation>
    <scope>NUCLEOTIDE SEQUENCE</scope>
    <source>
        <strain evidence="2">Prilba</strain>
    </source>
</reference>
<evidence type="ECO:0000256" key="1">
    <source>
        <dbReference type="SAM" id="Phobius"/>
    </source>
</evidence>
<feature type="transmembrane region" description="Helical" evidence="1">
    <location>
        <begin position="24"/>
        <end position="44"/>
    </location>
</feature>
<keyword evidence="3" id="KW-1185">Reference proteome</keyword>
<dbReference type="Proteomes" id="UP000759537">
    <property type="component" value="Unassembled WGS sequence"/>
</dbReference>
<accession>A0A9P5JXB1</accession>
<dbReference type="OrthoDB" id="2354757at2759"/>
<comment type="caution">
    <text evidence="2">The sequence shown here is derived from an EMBL/GenBank/DDBJ whole genome shotgun (WGS) entry which is preliminary data.</text>
</comment>
<protein>
    <submittedName>
        <fullName evidence="2">Uncharacterized protein</fullName>
    </submittedName>
</protein>